<feature type="active site" description="Proton donor/acceptor" evidence="2">
    <location>
        <position position="84"/>
    </location>
</feature>
<dbReference type="AlphaFoldDB" id="A0A261UB84"/>
<comment type="caution">
    <text evidence="4">The sequence shown here is derived from an EMBL/GenBank/DDBJ whole genome shotgun (WGS) entry which is preliminary data.</text>
</comment>
<sequence>MTEIWFIRHGETSWNREGRLQGWQDIELNDSGREQAAQLAARMATVEQAFDALYSSDLQRAYATAEPISAGLNLRIRTEPGIRERGFGVLEGLDLARIDELAPEAAAARKSRDPNRPIEGGESLGQFQARVIATINDLAQRHTNERILAVTHGGVLDIIWRHASNVALDGPRPVPLLNASINRIGIEGRQWQVLEWADIAHLDMESTSDIVP</sequence>
<evidence type="ECO:0000256" key="2">
    <source>
        <dbReference type="PIRSR" id="PIRSR613078-1"/>
    </source>
</evidence>
<keyword evidence="5" id="KW-1185">Reference proteome</keyword>
<keyword evidence="1" id="KW-0378">Hydrolase</keyword>
<dbReference type="Proteomes" id="UP000216885">
    <property type="component" value="Unassembled WGS sequence"/>
</dbReference>
<feature type="active site" description="Tele-phosphohistidine intermediate" evidence="2">
    <location>
        <position position="9"/>
    </location>
</feature>
<evidence type="ECO:0000313" key="4">
    <source>
        <dbReference type="EMBL" id="OZI59174.1"/>
    </source>
</evidence>
<evidence type="ECO:0000256" key="1">
    <source>
        <dbReference type="ARBA" id="ARBA00022801"/>
    </source>
</evidence>
<evidence type="ECO:0000256" key="3">
    <source>
        <dbReference type="PIRSR" id="PIRSR613078-2"/>
    </source>
</evidence>
<dbReference type="EMBL" id="NEVQ01000008">
    <property type="protein sequence ID" value="OZI59174.1"/>
    <property type="molecule type" value="Genomic_DNA"/>
</dbReference>
<dbReference type="InterPro" id="IPR013078">
    <property type="entry name" value="His_Pase_superF_clade-1"/>
</dbReference>
<proteinExistence type="predicted"/>
<accession>A0A261UB84</accession>
<dbReference type="Pfam" id="PF00300">
    <property type="entry name" value="His_Phos_1"/>
    <property type="match status" value="1"/>
</dbReference>
<dbReference type="CDD" id="cd07067">
    <property type="entry name" value="HP_PGM_like"/>
    <property type="match status" value="1"/>
</dbReference>
<dbReference type="Gene3D" id="3.40.50.1240">
    <property type="entry name" value="Phosphoglycerate mutase-like"/>
    <property type="match status" value="1"/>
</dbReference>
<dbReference type="PANTHER" id="PTHR46517">
    <property type="entry name" value="FRUCTOSE-2,6-BISPHOSPHATASE TIGAR"/>
    <property type="match status" value="1"/>
</dbReference>
<dbReference type="PANTHER" id="PTHR46517:SF1">
    <property type="entry name" value="FRUCTOSE-2,6-BISPHOSPHATASE TIGAR"/>
    <property type="match status" value="1"/>
</dbReference>
<dbReference type="GO" id="GO:0004331">
    <property type="term" value="F:fructose-2,6-bisphosphate 2-phosphatase activity"/>
    <property type="evidence" value="ECO:0007669"/>
    <property type="project" value="TreeGrafter"/>
</dbReference>
<dbReference type="InterPro" id="IPR051695">
    <property type="entry name" value="Phosphoglycerate_Mutase"/>
</dbReference>
<dbReference type="RefSeq" id="WP_094822504.1">
    <property type="nucleotide sequence ID" value="NZ_NEVO01000012.1"/>
</dbReference>
<reference evidence="4 5" key="1">
    <citation type="submission" date="2017-05" db="EMBL/GenBank/DDBJ databases">
        <title>Complete and WGS of Bordetella genogroups.</title>
        <authorList>
            <person name="Spilker T."/>
            <person name="LiPuma J."/>
        </authorList>
    </citation>
    <scope>NUCLEOTIDE SEQUENCE [LARGE SCALE GENOMIC DNA]</scope>
    <source>
        <strain evidence="4 5">AU9919</strain>
    </source>
</reference>
<dbReference type="SMART" id="SM00855">
    <property type="entry name" value="PGAM"/>
    <property type="match status" value="1"/>
</dbReference>
<name>A0A261UB84_9BORD</name>
<dbReference type="OrthoDB" id="9783269at2"/>
<gene>
    <name evidence="4" type="ORF">CAL20_06020</name>
</gene>
<protein>
    <submittedName>
        <fullName evidence="4">Histidine phosphatase family protein</fullName>
    </submittedName>
</protein>
<evidence type="ECO:0000313" key="5">
    <source>
        <dbReference type="Proteomes" id="UP000216885"/>
    </source>
</evidence>
<dbReference type="GO" id="GO:0045820">
    <property type="term" value="P:negative regulation of glycolytic process"/>
    <property type="evidence" value="ECO:0007669"/>
    <property type="project" value="TreeGrafter"/>
</dbReference>
<dbReference type="InterPro" id="IPR029033">
    <property type="entry name" value="His_PPase_superfam"/>
</dbReference>
<dbReference type="SUPFAM" id="SSF53254">
    <property type="entry name" value="Phosphoglycerate mutase-like"/>
    <property type="match status" value="1"/>
</dbReference>
<dbReference type="GO" id="GO:0043456">
    <property type="term" value="P:regulation of pentose-phosphate shunt"/>
    <property type="evidence" value="ECO:0007669"/>
    <property type="project" value="TreeGrafter"/>
</dbReference>
<feature type="binding site" evidence="3">
    <location>
        <position position="60"/>
    </location>
    <ligand>
        <name>substrate</name>
    </ligand>
</feature>
<dbReference type="GO" id="GO:0005829">
    <property type="term" value="C:cytosol"/>
    <property type="evidence" value="ECO:0007669"/>
    <property type="project" value="TreeGrafter"/>
</dbReference>
<organism evidence="4 5">
    <name type="scientific">Bordetella genomosp. 4</name>
    <dbReference type="NCBI Taxonomy" id="463044"/>
    <lineage>
        <taxon>Bacteria</taxon>
        <taxon>Pseudomonadati</taxon>
        <taxon>Pseudomonadota</taxon>
        <taxon>Betaproteobacteria</taxon>
        <taxon>Burkholderiales</taxon>
        <taxon>Alcaligenaceae</taxon>
        <taxon>Bordetella</taxon>
    </lineage>
</organism>
<feature type="binding site" evidence="3">
    <location>
        <begin position="8"/>
        <end position="15"/>
    </location>
    <ligand>
        <name>substrate</name>
    </ligand>
</feature>